<dbReference type="Pfam" id="PF13038">
    <property type="entry name" value="DUF3899"/>
    <property type="match status" value="1"/>
</dbReference>
<protein>
    <submittedName>
        <fullName evidence="3">DUF3899 domain-containing protein</fullName>
    </submittedName>
</protein>
<name>A0ABY9JWZ5_9BACI</name>
<dbReference type="InterPro" id="IPR025007">
    <property type="entry name" value="DUF3899"/>
</dbReference>
<evidence type="ECO:0000313" key="4">
    <source>
        <dbReference type="Proteomes" id="UP001197974"/>
    </source>
</evidence>
<feature type="domain" description="DUF3899" evidence="2">
    <location>
        <begin position="34"/>
        <end position="111"/>
    </location>
</feature>
<feature type="transmembrane region" description="Helical" evidence="1">
    <location>
        <begin position="7"/>
        <end position="24"/>
    </location>
</feature>
<dbReference type="Proteomes" id="UP001197974">
    <property type="component" value="Chromosome"/>
</dbReference>
<keyword evidence="1" id="KW-0472">Membrane</keyword>
<keyword evidence="1" id="KW-1133">Transmembrane helix</keyword>
<gene>
    <name evidence="3" type="ORF">LC087_01565</name>
</gene>
<reference evidence="3 4" key="1">
    <citation type="submission" date="2023-06" db="EMBL/GenBank/DDBJ databases">
        <title>Five Gram-positive bacteria isolated from mangrove sediments in Shenzhen, Guangdong, China.</title>
        <authorList>
            <person name="Yu S."/>
            <person name="Zheng W."/>
            <person name="Huang Y."/>
        </authorList>
    </citation>
    <scope>NUCLEOTIDE SEQUENCE [LARGE SCALE GENOMIC DNA]</scope>
    <source>
        <strain evidence="3 4">SaN35-3</strain>
    </source>
</reference>
<organism evidence="3 4">
    <name type="scientific">Bacillus carboniphilus</name>
    <dbReference type="NCBI Taxonomy" id="86663"/>
    <lineage>
        <taxon>Bacteria</taxon>
        <taxon>Bacillati</taxon>
        <taxon>Bacillota</taxon>
        <taxon>Bacilli</taxon>
        <taxon>Bacillales</taxon>
        <taxon>Bacillaceae</taxon>
        <taxon>Bacillus</taxon>
    </lineage>
</organism>
<evidence type="ECO:0000256" key="1">
    <source>
        <dbReference type="SAM" id="Phobius"/>
    </source>
</evidence>
<evidence type="ECO:0000313" key="3">
    <source>
        <dbReference type="EMBL" id="WLR42945.1"/>
    </source>
</evidence>
<dbReference type="EMBL" id="CP129013">
    <property type="protein sequence ID" value="WLR42945.1"/>
    <property type="molecule type" value="Genomic_DNA"/>
</dbReference>
<feature type="transmembrane region" description="Helical" evidence="1">
    <location>
        <begin position="30"/>
        <end position="52"/>
    </location>
</feature>
<keyword evidence="4" id="KW-1185">Reference proteome</keyword>
<evidence type="ECO:0000259" key="2">
    <source>
        <dbReference type="Pfam" id="PF13038"/>
    </source>
</evidence>
<sequence length="119" mass="13743">MLLRKTMYIYTISLFLSLMISFSIERTNMLLHFINSTFYLASGLIIVSSFLFTTKKGFFDAITISFRKVLPTISNRWDRDDLEEMSIPSELVSFNISAIFTAGMALLATMLLSLLFFYY</sequence>
<accession>A0ABY9JWZ5</accession>
<proteinExistence type="predicted"/>
<dbReference type="RefSeq" id="WP_226538753.1">
    <property type="nucleotide sequence ID" value="NZ_CP129013.1"/>
</dbReference>
<feature type="transmembrane region" description="Helical" evidence="1">
    <location>
        <begin position="94"/>
        <end position="118"/>
    </location>
</feature>
<keyword evidence="1" id="KW-0812">Transmembrane</keyword>